<proteinExistence type="inferred from homology"/>
<evidence type="ECO:0000256" key="4">
    <source>
        <dbReference type="RuleBase" id="RU004514"/>
    </source>
</evidence>
<sequence length="221" mass="24126">MSPSEAIAQRCREVLRRVPSGVTVVAATKGWTPDEVRQAIAAGIGHIGENYVQDAERKKGAVLEPATWHMIGRLQTNKVNRATRVFDWVQTIHSAELARRLSASCAAHGKELPVLLQVNIGREPHKGGVPPEEIPTLAREVRALPSLHLRGLMAIPPAGERPEDARPHFRAMRKLFAALRDEGFALDTLSMGMSADWEVAVEEGATMIRLGTLLFGPRSPG</sequence>
<protein>
    <recommendedName>
        <fullName evidence="2">Pyridoxal phosphate homeostasis protein</fullName>
        <shortName evidence="2">PLP homeostasis protein</shortName>
    </recommendedName>
</protein>
<dbReference type="Pfam" id="PF01168">
    <property type="entry name" value="Ala_racemase_N"/>
    <property type="match status" value="1"/>
</dbReference>
<dbReference type="OrthoDB" id="9804072at2"/>
<dbReference type="Proteomes" id="UP000249818">
    <property type="component" value="Chromosome BARAN1"/>
</dbReference>
<evidence type="ECO:0000313" key="7">
    <source>
        <dbReference type="Proteomes" id="UP000249818"/>
    </source>
</evidence>
<dbReference type="PANTHER" id="PTHR10146">
    <property type="entry name" value="PROLINE SYNTHETASE CO-TRANSCRIBED BACTERIAL HOMOLOG PROTEIN"/>
    <property type="match status" value="1"/>
</dbReference>
<gene>
    <name evidence="6" type="ORF">BARAN1_0531</name>
</gene>
<comment type="similarity">
    <text evidence="2 4">Belongs to the pyridoxal phosphate-binding protein YggS/PROSC family.</text>
</comment>
<reference evidence="7" key="1">
    <citation type="submission" date="2018-05" db="EMBL/GenBank/DDBJ databases">
        <authorList>
            <person name="Hao L."/>
        </authorList>
    </citation>
    <scope>NUCLEOTIDE SEQUENCE [LARGE SCALE GENOMIC DNA]</scope>
</reference>
<dbReference type="HAMAP" id="MF_02087">
    <property type="entry name" value="PLP_homeostasis"/>
    <property type="match status" value="1"/>
</dbReference>
<evidence type="ECO:0000256" key="2">
    <source>
        <dbReference type="HAMAP-Rule" id="MF_02087"/>
    </source>
</evidence>
<comment type="cofactor">
    <cofactor evidence="3">
        <name>pyridoxal 5'-phosphate</name>
        <dbReference type="ChEBI" id="CHEBI:597326"/>
    </cofactor>
</comment>
<dbReference type="FunFam" id="3.20.20.10:FF:000018">
    <property type="entry name" value="Pyridoxal phosphate homeostasis protein"/>
    <property type="match status" value="1"/>
</dbReference>
<dbReference type="SUPFAM" id="SSF51419">
    <property type="entry name" value="PLP-binding barrel"/>
    <property type="match status" value="1"/>
</dbReference>
<keyword evidence="1 2" id="KW-0663">Pyridoxal phosphate</keyword>
<dbReference type="PANTHER" id="PTHR10146:SF14">
    <property type="entry name" value="PYRIDOXAL PHOSPHATE HOMEOSTASIS PROTEIN"/>
    <property type="match status" value="1"/>
</dbReference>
<dbReference type="EMBL" id="LS483254">
    <property type="protein sequence ID" value="SQD92555.1"/>
    <property type="molecule type" value="Genomic_DNA"/>
</dbReference>
<evidence type="ECO:0000256" key="3">
    <source>
        <dbReference type="PIRSR" id="PIRSR004848-1"/>
    </source>
</evidence>
<dbReference type="KEGG" id="bana:BARAN1_0531"/>
<dbReference type="PIRSF" id="PIRSF004848">
    <property type="entry name" value="YBL036c_PLPDEIII"/>
    <property type="match status" value="1"/>
</dbReference>
<dbReference type="NCBIfam" id="TIGR00044">
    <property type="entry name" value="YggS family pyridoxal phosphate-dependent enzyme"/>
    <property type="match status" value="1"/>
</dbReference>
<dbReference type="RefSeq" id="WP_157959402.1">
    <property type="nucleotide sequence ID" value="NZ_LS483254.1"/>
</dbReference>
<evidence type="ECO:0000259" key="5">
    <source>
        <dbReference type="Pfam" id="PF01168"/>
    </source>
</evidence>
<name>A0A2X3MK89_9BACT</name>
<dbReference type="InterPro" id="IPR001608">
    <property type="entry name" value="Ala_racemase_N"/>
</dbReference>
<comment type="function">
    <text evidence="2">Pyridoxal 5'-phosphate (PLP)-binding protein, which is involved in PLP homeostasis.</text>
</comment>
<dbReference type="GO" id="GO:0030170">
    <property type="term" value="F:pyridoxal phosphate binding"/>
    <property type="evidence" value="ECO:0007669"/>
    <property type="project" value="UniProtKB-UniRule"/>
</dbReference>
<dbReference type="InterPro" id="IPR011078">
    <property type="entry name" value="PyrdxlP_homeostasis"/>
</dbReference>
<accession>A0A2X3MK89</accession>
<keyword evidence="7" id="KW-1185">Reference proteome</keyword>
<dbReference type="CDD" id="cd00635">
    <property type="entry name" value="PLPDE_III_YBL036c_like"/>
    <property type="match status" value="1"/>
</dbReference>
<dbReference type="InterPro" id="IPR029066">
    <property type="entry name" value="PLP-binding_barrel"/>
</dbReference>
<organism evidence="6 7">
    <name type="scientific">Candidatus Bipolaricaulis anaerobius</name>
    <dbReference type="NCBI Taxonomy" id="2026885"/>
    <lineage>
        <taxon>Bacteria</taxon>
        <taxon>Candidatus Bipolaricaulota</taxon>
        <taxon>Candidatus Bipolaricaulia</taxon>
        <taxon>Candidatus Bipolaricaulales</taxon>
        <taxon>Candidatus Bipolaricaulaceae</taxon>
        <taxon>Candidatus Bipolaricaulis</taxon>
    </lineage>
</organism>
<feature type="domain" description="Alanine racemase N-terminal" evidence="5">
    <location>
        <begin position="5"/>
        <end position="217"/>
    </location>
</feature>
<dbReference type="AlphaFoldDB" id="A0A2X3MK89"/>
<feature type="modified residue" description="N6-(pyridoxal phosphate)lysine" evidence="2 3">
    <location>
        <position position="29"/>
    </location>
</feature>
<evidence type="ECO:0000256" key="1">
    <source>
        <dbReference type="ARBA" id="ARBA00022898"/>
    </source>
</evidence>
<dbReference type="Gene3D" id="3.20.20.10">
    <property type="entry name" value="Alanine racemase"/>
    <property type="match status" value="1"/>
</dbReference>
<evidence type="ECO:0000313" key="6">
    <source>
        <dbReference type="EMBL" id="SQD92555.1"/>
    </source>
</evidence>